<accession>A0A8J3YJ63</accession>
<name>A0A8J3YJ63_9ACTN</name>
<dbReference type="AlphaFoldDB" id="A0A8J3YJ63"/>
<dbReference type="RefSeq" id="WP_203898481.1">
    <property type="nucleotide sequence ID" value="NZ_BOPF01000005.1"/>
</dbReference>
<organism evidence="1 2">
    <name type="scientific">Virgisporangium aliadipatigenens</name>
    <dbReference type="NCBI Taxonomy" id="741659"/>
    <lineage>
        <taxon>Bacteria</taxon>
        <taxon>Bacillati</taxon>
        <taxon>Actinomycetota</taxon>
        <taxon>Actinomycetes</taxon>
        <taxon>Micromonosporales</taxon>
        <taxon>Micromonosporaceae</taxon>
        <taxon>Virgisporangium</taxon>
    </lineage>
</organism>
<dbReference type="Proteomes" id="UP000619260">
    <property type="component" value="Unassembled WGS sequence"/>
</dbReference>
<evidence type="ECO:0000313" key="2">
    <source>
        <dbReference type="Proteomes" id="UP000619260"/>
    </source>
</evidence>
<comment type="caution">
    <text evidence="1">The sequence shown here is derived from an EMBL/GenBank/DDBJ whole genome shotgun (WGS) entry which is preliminary data.</text>
</comment>
<keyword evidence="2" id="KW-1185">Reference proteome</keyword>
<reference evidence="1" key="1">
    <citation type="submission" date="2021-01" db="EMBL/GenBank/DDBJ databases">
        <title>Whole genome shotgun sequence of Virgisporangium aliadipatigenens NBRC 105644.</title>
        <authorList>
            <person name="Komaki H."/>
            <person name="Tamura T."/>
        </authorList>
    </citation>
    <scope>NUCLEOTIDE SEQUENCE</scope>
    <source>
        <strain evidence="1">NBRC 105644</strain>
    </source>
</reference>
<proteinExistence type="predicted"/>
<dbReference type="EMBL" id="BOPF01000005">
    <property type="protein sequence ID" value="GIJ44925.1"/>
    <property type="molecule type" value="Genomic_DNA"/>
</dbReference>
<sequence>MRPYESAVACCHGGAEPARLGDPPTEAELRAVFGPGRWEPAYPPHLPRHGMVYLVEVTLRKRRVRGEAPGVRIHPFDRHRLTYRLASCLPVAAFDEAPGAGTAAQEVLIRPLT</sequence>
<protein>
    <submittedName>
        <fullName evidence="1">Uncharacterized protein</fullName>
    </submittedName>
</protein>
<evidence type="ECO:0000313" key="1">
    <source>
        <dbReference type="EMBL" id="GIJ44925.1"/>
    </source>
</evidence>
<gene>
    <name evidence="1" type="ORF">Val02_18110</name>
</gene>